<proteinExistence type="predicted"/>
<evidence type="ECO:0000259" key="9">
    <source>
        <dbReference type="Pfam" id="PF03732"/>
    </source>
</evidence>
<keyword evidence="5" id="KW-0175">Coiled coil</keyword>
<dbReference type="InterPro" id="IPR005162">
    <property type="entry name" value="Retrotrans_gag_dom"/>
</dbReference>
<feature type="compositionally biased region" description="Low complexity" evidence="8">
    <location>
        <begin position="304"/>
        <end position="319"/>
    </location>
</feature>
<evidence type="ECO:0000256" key="4">
    <source>
        <dbReference type="ARBA" id="ARBA00022989"/>
    </source>
</evidence>
<protein>
    <recommendedName>
        <fullName evidence="9">Retrotransposon gag domain-containing protein</fullName>
    </recommendedName>
</protein>
<keyword evidence="6" id="KW-0496">Mitochondrion</keyword>
<gene>
    <name evidence="10" type="ORF">Taro_031410</name>
</gene>
<evidence type="ECO:0000313" key="11">
    <source>
        <dbReference type="Proteomes" id="UP000652761"/>
    </source>
</evidence>
<dbReference type="InterPro" id="IPR024461">
    <property type="entry name" value="CCDC90-like"/>
</dbReference>
<dbReference type="GO" id="GO:0005739">
    <property type="term" value="C:mitochondrion"/>
    <property type="evidence" value="ECO:0007669"/>
    <property type="project" value="UniProtKB-SubCell"/>
</dbReference>
<feature type="compositionally biased region" description="Low complexity" evidence="8">
    <location>
        <begin position="344"/>
        <end position="360"/>
    </location>
</feature>
<evidence type="ECO:0000256" key="5">
    <source>
        <dbReference type="ARBA" id="ARBA00023054"/>
    </source>
</evidence>
<comment type="subcellular location">
    <subcellularLocation>
        <location evidence="2">Membrane</location>
    </subcellularLocation>
    <subcellularLocation>
        <location evidence="1">Mitochondrion</location>
    </subcellularLocation>
</comment>
<dbReference type="Pfam" id="PF03732">
    <property type="entry name" value="Retrotrans_gag"/>
    <property type="match status" value="1"/>
</dbReference>
<dbReference type="Pfam" id="PF07798">
    <property type="entry name" value="CCDC90-like"/>
    <property type="match status" value="1"/>
</dbReference>
<sequence>MIKLVGQAQTYWLNVETLYEQRELTPIESWEDMKVKLREKYLPATYRHRLIDRWQELTQGTRTISEYIADFDEYLLRCGAREEGAITLSRFRKGLRRVYQHELFRQHVTTIEQAYQVVQVGYAAGDDLALEYQLDDELVDPAHAPSLEEVPSDTRLGVVRCILAQPKESADWRRTSIFQTYCRLGGRICRVIVDKESCINAISTRTVTRLGLVTENHPHPYHVSWVDSTTIPVQSRCLIPLRLHAYEAKIWCDVLPMEVGSIILGRPWIYDVDATLYGRTNTCVFDFGGQRITIYPSPPPAPTPTASSPSSPTPQVSSPLGASGVVDPSRPATPSTPSVARRVPTSGAPTTGSSLTPSPSILGVPPLTKLLQLITARAFEQELSGHDQEYHFSMLQRETEKLKTDIEKMRSELRYEIDKVTAGQRLDLNLERGRTRDELAKQSAETSELTNKLDREIHELRAQLEAAKYDIIKYCIGTLVSISAVGLAVIRILL</sequence>
<feature type="region of interest" description="Disordered" evidence="8">
    <location>
        <begin position="295"/>
        <end position="361"/>
    </location>
</feature>
<evidence type="ECO:0000256" key="1">
    <source>
        <dbReference type="ARBA" id="ARBA00004173"/>
    </source>
</evidence>
<keyword evidence="3" id="KW-0812">Transmembrane</keyword>
<accession>A0A843W0T8</accession>
<reference evidence="10" key="1">
    <citation type="submission" date="2017-07" db="EMBL/GenBank/DDBJ databases">
        <title>Taro Niue Genome Assembly and Annotation.</title>
        <authorList>
            <person name="Atibalentja N."/>
            <person name="Keating K."/>
            <person name="Fields C.J."/>
        </authorList>
    </citation>
    <scope>NUCLEOTIDE SEQUENCE</scope>
    <source>
        <strain evidence="10">Niue_2</strain>
        <tissue evidence="10">Leaf</tissue>
    </source>
</reference>
<evidence type="ECO:0000256" key="3">
    <source>
        <dbReference type="ARBA" id="ARBA00022692"/>
    </source>
</evidence>
<dbReference type="PANTHER" id="PTHR14360:SF1">
    <property type="entry name" value="PROTEIN FMP32, MITOCHONDRIAL"/>
    <property type="match status" value="1"/>
</dbReference>
<evidence type="ECO:0000256" key="8">
    <source>
        <dbReference type="SAM" id="MobiDB-lite"/>
    </source>
</evidence>
<evidence type="ECO:0000256" key="2">
    <source>
        <dbReference type="ARBA" id="ARBA00004370"/>
    </source>
</evidence>
<evidence type="ECO:0000256" key="6">
    <source>
        <dbReference type="ARBA" id="ARBA00023128"/>
    </source>
</evidence>
<feature type="domain" description="Retrotransposon gag" evidence="9">
    <location>
        <begin position="3"/>
        <end position="97"/>
    </location>
</feature>
<evidence type="ECO:0000256" key="7">
    <source>
        <dbReference type="ARBA" id="ARBA00023136"/>
    </source>
</evidence>
<dbReference type="Proteomes" id="UP000652761">
    <property type="component" value="Unassembled WGS sequence"/>
</dbReference>
<keyword evidence="4" id="KW-1133">Transmembrane helix</keyword>
<keyword evidence="11" id="KW-1185">Reference proteome</keyword>
<comment type="caution">
    <text evidence="10">The sequence shown here is derived from an EMBL/GenBank/DDBJ whole genome shotgun (WGS) entry which is preliminary data.</text>
</comment>
<dbReference type="AlphaFoldDB" id="A0A843W0T8"/>
<organism evidence="10 11">
    <name type="scientific">Colocasia esculenta</name>
    <name type="common">Wild taro</name>
    <name type="synonym">Arum esculentum</name>
    <dbReference type="NCBI Taxonomy" id="4460"/>
    <lineage>
        <taxon>Eukaryota</taxon>
        <taxon>Viridiplantae</taxon>
        <taxon>Streptophyta</taxon>
        <taxon>Embryophyta</taxon>
        <taxon>Tracheophyta</taxon>
        <taxon>Spermatophyta</taxon>
        <taxon>Magnoliopsida</taxon>
        <taxon>Liliopsida</taxon>
        <taxon>Araceae</taxon>
        <taxon>Aroideae</taxon>
        <taxon>Colocasieae</taxon>
        <taxon>Colocasia</taxon>
    </lineage>
</organism>
<evidence type="ECO:0000313" key="10">
    <source>
        <dbReference type="EMBL" id="MQL98694.1"/>
    </source>
</evidence>
<dbReference type="CDD" id="cd00303">
    <property type="entry name" value="retropepsin_like"/>
    <property type="match status" value="1"/>
</dbReference>
<dbReference type="OrthoDB" id="779869at2759"/>
<keyword evidence="7" id="KW-0472">Membrane</keyword>
<dbReference type="InterPro" id="IPR021109">
    <property type="entry name" value="Peptidase_aspartic_dom_sf"/>
</dbReference>
<name>A0A843W0T8_COLES</name>
<dbReference type="EMBL" id="NMUH01002225">
    <property type="protein sequence ID" value="MQL98694.1"/>
    <property type="molecule type" value="Genomic_DNA"/>
</dbReference>
<dbReference type="GO" id="GO:0016020">
    <property type="term" value="C:membrane"/>
    <property type="evidence" value="ECO:0007669"/>
    <property type="project" value="UniProtKB-SubCell"/>
</dbReference>
<dbReference type="Gene3D" id="2.40.70.10">
    <property type="entry name" value="Acid Proteases"/>
    <property type="match status" value="1"/>
</dbReference>
<dbReference type="PANTHER" id="PTHR14360">
    <property type="entry name" value="PROTEIN FMP32, MITOCHONDRIAL"/>
    <property type="match status" value="1"/>
</dbReference>